<gene>
    <name evidence="3" type="ORF">H8718_06110</name>
</gene>
<comment type="caution">
    <text evidence="3">The sequence shown here is derived from an EMBL/GenBank/DDBJ whole genome shotgun (WGS) entry which is preliminary data.</text>
</comment>
<evidence type="ECO:0000313" key="4">
    <source>
        <dbReference type="Proteomes" id="UP000655830"/>
    </source>
</evidence>
<dbReference type="RefSeq" id="WP_249332264.1">
    <property type="nucleotide sequence ID" value="NZ_JACRSY010000008.1"/>
</dbReference>
<dbReference type="AlphaFoldDB" id="A0A926EF17"/>
<organism evidence="3 4">
    <name type="scientific">Zhenhengia yiwuensis</name>
    <dbReference type="NCBI Taxonomy" id="2763666"/>
    <lineage>
        <taxon>Bacteria</taxon>
        <taxon>Bacillati</taxon>
        <taxon>Bacillota</taxon>
        <taxon>Clostridia</taxon>
        <taxon>Lachnospirales</taxon>
        <taxon>Lachnospiraceae</taxon>
        <taxon>Zhenhengia</taxon>
    </lineage>
</organism>
<sequence length="293" mass="33799">MPKNALVKVQGTQQFMGKEIPVVLGGFGENQKVVTDKMIAEIHGMETRNVRARITDNIKRFKESIDFIDLKEGAYQTSTLEILLKLGYTKSAITQAEHIYLLSERGYAKIIKIMDTDLAWDIHDQLMDEYFHLREEKQQMQSMSMEDIIIYQMQQSKMMKEQLEQTQTVAIEAKATAEQATKQMEIVKDAMLLDHDSWRKDCNNIINKVAKERGGTKEAYQQVRDEVYNLLQQRAGASLKTRVINKQDRMRREGISKSKVDKVSQIDVIAEDKRLKEIYIAVVKEMAIKYGVA</sequence>
<evidence type="ECO:0000256" key="1">
    <source>
        <dbReference type="SAM" id="Coils"/>
    </source>
</evidence>
<name>A0A926EF17_9FIRM</name>
<evidence type="ECO:0000259" key="2">
    <source>
        <dbReference type="Pfam" id="PF10543"/>
    </source>
</evidence>
<dbReference type="InterPro" id="IPR018873">
    <property type="entry name" value="KilA-N_DNA-bd_domain"/>
</dbReference>
<reference evidence="3" key="1">
    <citation type="submission" date="2020-08" db="EMBL/GenBank/DDBJ databases">
        <title>Genome public.</title>
        <authorList>
            <person name="Liu C."/>
            <person name="Sun Q."/>
        </authorList>
    </citation>
    <scope>NUCLEOTIDE SEQUENCE</scope>
    <source>
        <strain evidence="3">NSJ-12</strain>
    </source>
</reference>
<feature type="domain" description="KilA-N DNA-binding" evidence="2">
    <location>
        <begin position="30"/>
        <end position="113"/>
    </location>
</feature>
<keyword evidence="4" id="KW-1185">Reference proteome</keyword>
<proteinExistence type="predicted"/>
<evidence type="ECO:0000313" key="3">
    <source>
        <dbReference type="EMBL" id="MBC8579109.1"/>
    </source>
</evidence>
<accession>A0A926EF17</accession>
<keyword evidence="1" id="KW-0175">Coiled coil</keyword>
<dbReference type="Proteomes" id="UP000655830">
    <property type="component" value="Unassembled WGS sequence"/>
</dbReference>
<dbReference type="Pfam" id="PF10543">
    <property type="entry name" value="ORF6N"/>
    <property type="match status" value="1"/>
</dbReference>
<dbReference type="EMBL" id="JACRSY010000008">
    <property type="protein sequence ID" value="MBC8579109.1"/>
    <property type="molecule type" value="Genomic_DNA"/>
</dbReference>
<protein>
    <submittedName>
        <fullName evidence="3">ORF6N domain-containing protein</fullName>
    </submittedName>
</protein>
<feature type="coiled-coil region" evidence="1">
    <location>
        <begin position="163"/>
        <end position="190"/>
    </location>
</feature>